<dbReference type="InterPro" id="IPR000182">
    <property type="entry name" value="GNAT_dom"/>
</dbReference>
<accession>A0ABY6AZZ7</accession>
<proteinExistence type="predicted"/>
<reference evidence="2" key="1">
    <citation type="submission" date="2022-10" db="EMBL/GenBank/DDBJ databases">
        <title>Characterization and whole genome sequencing of a new Roseateles species, isolated from fresh water.</title>
        <authorList>
            <person name="Guliayeva D.Y."/>
            <person name="Akhremchuk A.E."/>
            <person name="Sikolenko M.A."/>
            <person name="Valentovich L.N."/>
            <person name="Sidarenka A.V."/>
        </authorList>
    </citation>
    <scope>NUCLEOTIDE SEQUENCE</scope>
    <source>
        <strain evidence="2">BIM B-1768</strain>
    </source>
</reference>
<sequence length="175" mass="19815">MQVEWVTATDEIKSDLAGVLLRAMRQSLEDSALDPLRTRDHFLQTLRPHDATVMQLSGRIAGFYVLRRRDTDLYLDHLYVDPDLQRQGLGACALARVLALSDAHQLDVRLRALRLSDATRFYERHGFTREYEGETDIQYVRRCSLAAPGGLKGSAACCPARSEGAEPWWGRIVRT</sequence>
<dbReference type="Proteomes" id="UP001064933">
    <property type="component" value="Chromosome"/>
</dbReference>
<evidence type="ECO:0000313" key="2">
    <source>
        <dbReference type="EMBL" id="UXH78370.1"/>
    </source>
</evidence>
<name>A0ABY6AZZ7_9BURK</name>
<dbReference type="SUPFAM" id="SSF55729">
    <property type="entry name" value="Acyl-CoA N-acyltransferases (Nat)"/>
    <property type="match status" value="1"/>
</dbReference>
<dbReference type="CDD" id="cd04301">
    <property type="entry name" value="NAT_SF"/>
    <property type="match status" value="1"/>
</dbReference>
<dbReference type="EMBL" id="CP104562">
    <property type="protein sequence ID" value="UXH78370.1"/>
    <property type="molecule type" value="Genomic_DNA"/>
</dbReference>
<feature type="domain" description="N-acetyltransferase" evidence="1">
    <location>
        <begin position="3"/>
        <end position="146"/>
    </location>
</feature>
<gene>
    <name evidence="2" type="ORF">N4261_00025</name>
</gene>
<dbReference type="RefSeq" id="WP_261758158.1">
    <property type="nucleotide sequence ID" value="NZ_CP104562.2"/>
</dbReference>
<evidence type="ECO:0000313" key="3">
    <source>
        <dbReference type="Proteomes" id="UP001064933"/>
    </source>
</evidence>
<dbReference type="Gene3D" id="3.40.630.30">
    <property type="match status" value="1"/>
</dbReference>
<evidence type="ECO:0000259" key="1">
    <source>
        <dbReference type="PROSITE" id="PS51186"/>
    </source>
</evidence>
<protein>
    <submittedName>
        <fullName evidence="2">GNAT family N-acetyltransferase</fullName>
    </submittedName>
</protein>
<keyword evidence="3" id="KW-1185">Reference proteome</keyword>
<dbReference type="InterPro" id="IPR016181">
    <property type="entry name" value="Acyl_CoA_acyltransferase"/>
</dbReference>
<dbReference type="PROSITE" id="PS51186">
    <property type="entry name" value="GNAT"/>
    <property type="match status" value="1"/>
</dbReference>
<dbReference type="Pfam" id="PF13508">
    <property type="entry name" value="Acetyltransf_7"/>
    <property type="match status" value="1"/>
</dbReference>
<organism evidence="2 3">
    <name type="scientific">Roseateles amylovorans</name>
    <dbReference type="NCBI Taxonomy" id="2978473"/>
    <lineage>
        <taxon>Bacteria</taxon>
        <taxon>Pseudomonadati</taxon>
        <taxon>Pseudomonadota</taxon>
        <taxon>Betaproteobacteria</taxon>
        <taxon>Burkholderiales</taxon>
        <taxon>Sphaerotilaceae</taxon>
        <taxon>Roseateles</taxon>
    </lineage>
</organism>